<dbReference type="Proteomes" id="UP000748531">
    <property type="component" value="Unassembled WGS sequence"/>
</dbReference>
<dbReference type="OrthoDB" id="76259at2759"/>
<evidence type="ECO:0000313" key="2">
    <source>
        <dbReference type="Proteomes" id="UP000748531"/>
    </source>
</evidence>
<dbReference type="EMBL" id="LUCH01009561">
    <property type="protein sequence ID" value="KAF5395984.1"/>
    <property type="molecule type" value="Genomic_DNA"/>
</dbReference>
<organism evidence="1 2">
    <name type="scientific">Paragonimus heterotremus</name>
    <dbReference type="NCBI Taxonomy" id="100268"/>
    <lineage>
        <taxon>Eukaryota</taxon>
        <taxon>Metazoa</taxon>
        <taxon>Spiralia</taxon>
        <taxon>Lophotrochozoa</taxon>
        <taxon>Platyhelminthes</taxon>
        <taxon>Trematoda</taxon>
        <taxon>Digenea</taxon>
        <taxon>Plagiorchiida</taxon>
        <taxon>Troglotremata</taxon>
        <taxon>Troglotrematidae</taxon>
        <taxon>Paragonimus</taxon>
    </lineage>
</organism>
<dbReference type="AlphaFoldDB" id="A0A8J4T4U5"/>
<accession>A0A8J4T4U5</accession>
<gene>
    <name evidence="1" type="ORF">PHET_10866</name>
</gene>
<proteinExistence type="predicted"/>
<comment type="caution">
    <text evidence="1">The sequence shown here is derived from an EMBL/GenBank/DDBJ whole genome shotgun (WGS) entry which is preliminary data.</text>
</comment>
<protein>
    <submittedName>
        <fullName evidence="1">Uncharacterized protein</fullName>
    </submittedName>
</protein>
<sequence length="156" mass="17497">MSTEFTVNANSNHEAEEIAGLAVNVEGSNENKGPKYIDTISPPDLRDENDEIWYGVGFGPKFLNELGTDYQPAGIVSYTYRTRSGPHGDLPNTGRSYGCSIVYLRKRPLSFAPIHLPRTSFRNVTDSFWLPPTLKTHGKNWISKESYTRVPAFIDL</sequence>
<evidence type="ECO:0000313" key="1">
    <source>
        <dbReference type="EMBL" id="KAF5395984.1"/>
    </source>
</evidence>
<reference evidence="1" key="1">
    <citation type="submission" date="2019-05" db="EMBL/GenBank/DDBJ databases">
        <title>Annotation for the trematode Paragonimus heterotremus.</title>
        <authorList>
            <person name="Choi Y.-J."/>
        </authorList>
    </citation>
    <scope>NUCLEOTIDE SEQUENCE</scope>
    <source>
        <strain evidence="1">LC</strain>
    </source>
</reference>
<name>A0A8J4T4U5_9TREM</name>
<keyword evidence="2" id="KW-1185">Reference proteome</keyword>